<reference evidence="5 6" key="1">
    <citation type="submission" date="2024-11" db="EMBL/GenBank/DDBJ databases">
        <title>Adaptive evolution of stress response genes in parasites aligns with host niche diversity.</title>
        <authorList>
            <person name="Hahn C."/>
            <person name="Resl P."/>
        </authorList>
    </citation>
    <scope>NUCLEOTIDE SEQUENCE [LARGE SCALE GENOMIC DNA]</scope>
    <source>
        <strain evidence="5">EGGRZ-B1_66</strain>
        <tissue evidence="5">Body</tissue>
    </source>
</reference>
<dbReference type="Pfam" id="PF00400">
    <property type="entry name" value="WD40"/>
    <property type="match status" value="1"/>
</dbReference>
<dbReference type="Proteomes" id="UP001626550">
    <property type="component" value="Unassembled WGS sequence"/>
</dbReference>
<comment type="caution">
    <text evidence="5">The sequence shown here is derived from an EMBL/GenBank/DDBJ whole genome shotgun (WGS) entry which is preliminary data.</text>
</comment>
<gene>
    <name evidence="5" type="primary">AHI1_1</name>
    <name evidence="5" type="ORF">Ciccas_009132</name>
</gene>
<dbReference type="SUPFAM" id="SSF50044">
    <property type="entry name" value="SH3-domain"/>
    <property type="match status" value="1"/>
</dbReference>
<dbReference type="EMBL" id="JBJKFK010001768">
    <property type="protein sequence ID" value="KAL3312274.1"/>
    <property type="molecule type" value="Genomic_DNA"/>
</dbReference>
<evidence type="ECO:0000259" key="4">
    <source>
        <dbReference type="PROSITE" id="PS50002"/>
    </source>
</evidence>
<sequence length="358" mass="40169">MSIVSEVIISYYTGCINVSQKLRCCFSACGTFVFAGSEDGVCCVWNAETGDPVASYSEVSANRSIVTSVDFHPTDNVIAITSEEAIVANAPLLLYAYDPSLFLFSVPIKNQLPSPIKSKNKQNKARMQTVLMKLDSVLDESNALYSRKEESWEPQFTPLKSVNEELTPRERMKSEREGKVHIMNESDKPEFQFISSPRKRAKCEPRGVADGGMDEAALPYEFLQEAKLVVALYDYQAERSDELSFQRGDQIRVMFRDSLNWSTGVLIVSGKQGYFLNSYVTDPEVGQEAMNQPELSALTEPLRELTVAEKATRSTKELSRSIQSAKSSQETFHNRPRKVSRPLPVPNHVIEEVELQNL</sequence>
<keyword evidence="1 2" id="KW-0728">SH3 domain</keyword>
<evidence type="ECO:0000313" key="6">
    <source>
        <dbReference type="Proteomes" id="UP001626550"/>
    </source>
</evidence>
<dbReference type="PANTHER" id="PTHR44499:SF1">
    <property type="entry name" value="JOUBERIN"/>
    <property type="match status" value="1"/>
</dbReference>
<dbReference type="SUPFAM" id="SSF50978">
    <property type="entry name" value="WD40 repeat-like"/>
    <property type="match status" value="1"/>
</dbReference>
<feature type="domain" description="SH3" evidence="4">
    <location>
        <begin position="224"/>
        <end position="285"/>
    </location>
</feature>
<organism evidence="5 6">
    <name type="scientific">Cichlidogyrus casuarinus</name>
    <dbReference type="NCBI Taxonomy" id="1844966"/>
    <lineage>
        <taxon>Eukaryota</taxon>
        <taxon>Metazoa</taxon>
        <taxon>Spiralia</taxon>
        <taxon>Lophotrochozoa</taxon>
        <taxon>Platyhelminthes</taxon>
        <taxon>Monogenea</taxon>
        <taxon>Monopisthocotylea</taxon>
        <taxon>Dactylogyridea</taxon>
        <taxon>Ancyrocephalidae</taxon>
        <taxon>Cichlidogyrus</taxon>
    </lineage>
</organism>
<dbReference type="InterPro" id="IPR036028">
    <property type="entry name" value="SH3-like_dom_sf"/>
</dbReference>
<dbReference type="InterPro" id="IPR052803">
    <property type="entry name" value="Cilium-Associated_Jouberin"/>
</dbReference>
<accession>A0ABD2PY48</accession>
<dbReference type="InterPro" id="IPR036322">
    <property type="entry name" value="WD40_repeat_dom_sf"/>
</dbReference>
<dbReference type="PROSITE" id="PS50002">
    <property type="entry name" value="SH3"/>
    <property type="match status" value="1"/>
</dbReference>
<keyword evidence="6" id="KW-1185">Reference proteome</keyword>
<dbReference type="InterPro" id="IPR001452">
    <property type="entry name" value="SH3_domain"/>
</dbReference>
<evidence type="ECO:0000256" key="2">
    <source>
        <dbReference type="PROSITE-ProRule" id="PRU00192"/>
    </source>
</evidence>
<dbReference type="Gene3D" id="2.130.10.10">
    <property type="entry name" value="YVTN repeat-like/Quinoprotein amine dehydrogenase"/>
    <property type="match status" value="1"/>
</dbReference>
<evidence type="ECO:0000256" key="1">
    <source>
        <dbReference type="ARBA" id="ARBA00022443"/>
    </source>
</evidence>
<feature type="compositionally biased region" description="Polar residues" evidence="3">
    <location>
        <begin position="320"/>
        <end position="331"/>
    </location>
</feature>
<dbReference type="Pfam" id="PF00018">
    <property type="entry name" value="SH3_1"/>
    <property type="match status" value="1"/>
</dbReference>
<feature type="region of interest" description="Disordered" evidence="3">
    <location>
        <begin position="313"/>
        <end position="343"/>
    </location>
</feature>
<evidence type="ECO:0000313" key="5">
    <source>
        <dbReference type="EMBL" id="KAL3312274.1"/>
    </source>
</evidence>
<dbReference type="Gene3D" id="2.30.30.40">
    <property type="entry name" value="SH3 Domains"/>
    <property type="match status" value="1"/>
</dbReference>
<name>A0ABD2PY48_9PLAT</name>
<dbReference type="PANTHER" id="PTHR44499">
    <property type="entry name" value="JOUBERIN"/>
    <property type="match status" value="1"/>
</dbReference>
<evidence type="ECO:0000256" key="3">
    <source>
        <dbReference type="SAM" id="MobiDB-lite"/>
    </source>
</evidence>
<dbReference type="InterPro" id="IPR001680">
    <property type="entry name" value="WD40_rpt"/>
</dbReference>
<proteinExistence type="predicted"/>
<dbReference type="PRINTS" id="PR00452">
    <property type="entry name" value="SH3DOMAIN"/>
</dbReference>
<dbReference type="SMART" id="SM00326">
    <property type="entry name" value="SH3"/>
    <property type="match status" value="1"/>
</dbReference>
<protein>
    <submittedName>
        <fullName evidence="5">Jouberin</fullName>
    </submittedName>
</protein>
<dbReference type="InterPro" id="IPR015943">
    <property type="entry name" value="WD40/YVTN_repeat-like_dom_sf"/>
</dbReference>
<dbReference type="AlphaFoldDB" id="A0ABD2PY48"/>